<comment type="subcellular location">
    <subcellularLocation>
        <location evidence="1">Cell membrane</location>
        <topology evidence="1">Multi-pass membrane protein</topology>
    </subcellularLocation>
</comment>
<keyword evidence="2" id="KW-1003">Cell membrane</keyword>
<dbReference type="GO" id="GO:0009252">
    <property type="term" value="P:peptidoglycan biosynthetic process"/>
    <property type="evidence" value="ECO:0007669"/>
    <property type="project" value="UniProtKB-KW"/>
</dbReference>
<feature type="transmembrane region" description="Helical" evidence="8">
    <location>
        <begin position="236"/>
        <end position="269"/>
    </location>
</feature>
<dbReference type="PANTHER" id="PTHR47019:SF1">
    <property type="entry name" value="LIPID II FLIPPASE MURJ"/>
    <property type="match status" value="1"/>
</dbReference>
<feature type="transmembrane region" description="Helical" evidence="8">
    <location>
        <begin position="483"/>
        <end position="502"/>
    </location>
</feature>
<accession>A0A3B0W668</accession>
<name>A0A3B0W668_9ZZZZ</name>
<feature type="transmembrane region" description="Helical" evidence="8">
    <location>
        <begin position="350"/>
        <end position="375"/>
    </location>
</feature>
<evidence type="ECO:0000256" key="6">
    <source>
        <dbReference type="ARBA" id="ARBA00022989"/>
    </source>
</evidence>
<feature type="transmembrane region" description="Helical" evidence="8">
    <location>
        <begin position="191"/>
        <end position="215"/>
    </location>
</feature>
<dbReference type="NCBIfam" id="TIGR01695">
    <property type="entry name" value="murJ_mviN"/>
    <property type="match status" value="1"/>
</dbReference>
<feature type="transmembrane region" description="Helical" evidence="8">
    <location>
        <begin position="31"/>
        <end position="51"/>
    </location>
</feature>
<organism evidence="9">
    <name type="scientific">hydrothermal vent metagenome</name>
    <dbReference type="NCBI Taxonomy" id="652676"/>
    <lineage>
        <taxon>unclassified sequences</taxon>
        <taxon>metagenomes</taxon>
        <taxon>ecological metagenomes</taxon>
    </lineage>
</organism>
<keyword evidence="3 8" id="KW-0812">Transmembrane</keyword>
<sequence>MSLFKSTAIVSIFTFLSRISGFVRDMVLARFFGTSIWMSAFIIVFQIPNYMRRLFAEGSFSLAFVPVLNEIKATQSKQVLKQFIDRIAGSLMSIVLIVWMLMEIFAPQILWLFAPTWSATKPEVFQESVGMLRYTLFYFPLIILVAFAGGILNTHKKFALPAATPILLNVSLIASVVFLRDSFEIPAKSLAIGVLIAGVLQLLVQIPALLKLGLFPRFRFGFKDRKVKKVMKLMLPTLFASSIAQINLLLDAIIATMLPIVGVSFLYFANRLLEFPLGVFAIAISTVILPTLSRQFAKNEAHEFFKTMQWALNLGFLIAIPAAIGLFVLAHEVVITLFQYGEFDSLSSTFTALSLMAYMLALPAFIINKILLPAFYSRKDTSTPVKIGLITMFANMALNFIFVGILWYFDFVALHVGLALASAVSGWMQTIMLYKSLRNKNIIPVGVIQWQTVFKILAASILMAICIIWLLANLGDWSEVSGWLRFVNLMLCIVAGISIYFLSLTIMKVKVKAILIHKGQSQ</sequence>
<dbReference type="InterPro" id="IPR051050">
    <property type="entry name" value="Lipid_II_flippase_MurJ/MviN"/>
</dbReference>
<feature type="transmembrane region" description="Helical" evidence="8">
    <location>
        <begin position="275"/>
        <end position="293"/>
    </location>
</feature>
<dbReference type="GO" id="GO:0015648">
    <property type="term" value="F:lipid-linked peptidoglycan transporter activity"/>
    <property type="evidence" value="ECO:0007669"/>
    <property type="project" value="TreeGrafter"/>
</dbReference>
<dbReference type="Pfam" id="PF03023">
    <property type="entry name" value="MurJ"/>
    <property type="match status" value="1"/>
</dbReference>
<dbReference type="CDD" id="cd13123">
    <property type="entry name" value="MATE_MurJ_like"/>
    <property type="match status" value="1"/>
</dbReference>
<evidence type="ECO:0000256" key="4">
    <source>
        <dbReference type="ARBA" id="ARBA00022960"/>
    </source>
</evidence>
<feature type="transmembrane region" description="Helical" evidence="8">
    <location>
        <begin position="159"/>
        <end position="179"/>
    </location>
</feature>
<evidence type="ECO:0000313" key="9">
    <source>
        <dbReference type="EMBL" id="VAW40136.1"/>
    </source>
</evidence>
<feature type="transmembrane region" description="Helical" evidence="8">
    <location>
        <begin position="91"/>
        <end position="114"/>
    </location>
</feature>
<evidence type="ECO:0000256" key="8">
    <source>
        <dbReference type="SAM" id="Phobius"/>
    </source>
</evidence>
<dbReference type="PRINTS" id="PR01806">
    <property type="entry name" value="VIRFACTRMVIN"/>
</dbReference>
<feature type="transmembrane region" description="Helical" evidence="8">
    <location>
        <begin position="454"/>
        <end position="471"/>
    </location>
</feature>
<feature type="transmembrane region" description="Helical" evidence="8">
    <location>
        <begin position="314"/>
        <end position="338"/>
    </location>
</feature>
<dbReference type="PIRSF" id="PIRSF002869">
    <property type="entry name" value="MviN"/>
    <property type="match status" value="1"/>
</dbReference>
<proteinExistence type="inferred from homology"/>
<feature type="transmembrane region" description="Helical" evidence="8">
    <location>
        <begin position="415"/>
        <end position="434"/>
    </location>
</feature>
<evidence type="ECO:0000256" key="2">
    <source>
        <dbReference type="ARBA" id="ARBA00022475"/>
    </source>
</evidence>
<keyword evidence="7 8" id="KW-0472">Membrane</keyword>
<keyword evidence="5" id="KW-0573">Peptidoglycan synthesis</keyword>
<evidence type="ECO:0000256" key="3">
    <source>
        <dbReference type="ARBA" id="ARBA00022692"/>
    </source>
</evidence>
<protein>
    <submittedName>
        <fullName evidence="9">Proposed peptidoglycan lipid II flippase MurJ</fullName>
    </submittedName>
</protein>
<gene>
    <name evidence="9" type="ORF">MNBD_GAMMA01-1198</name>
</gene>
<feature type="transmembrane region" description="Helical" evidence="8">
    <location>
        <begin position="134"/>
        <end position="152"/>
    </location>
</feature>
<dbReference type="InterPro" id="IPR004268">
    <property type="entry name" value="MurJ"/>
</dbReference>
<dbReference type="GO" id="GO:0005886">
    <property type="term" value="C:plasma membrane"/>
    <property type="evidence" value="ECO:0007669"/>
    <property type="project" value="UniProtKB-SubCell"/>
</dbReference>
<evidence type="ECO:0000256" key="1">
    <source>
        <dbReference type="ARBA" id="ARBA00004651"/>
    </source>
</evidence>
<dbReference type="GO" id="GO:0008360">
    <property type="term" value="P:regulation of cell shape"/>
    <property type="evidence" value="ECO:0007669"/>
    <property type="project" value="UniProtKB-KW"/>
</dbReference>
<dbReference type="EMBL" id="UOEW01000258">
    <property type="protein sequence ID" value="VAW40136.1"/>
    <property type="molecule type" value="Genomic_DNA"/>
</dbReference>
<keyword evidence="4" id="KW-0133">Cell shape</keyword>
<keyword evidence="6 8" id="KW-1133">Transmembrane helix</keyword>
<reference evidence="9" key="1">
    <citation type="submission" date="2018-06" db="EMBL/GenBank/DDBJ databases">
        <authorList>
            <person name="Zhirakovskaya E."/>
        </authorList>
    </citation>
    <scope>NUCLEOTIDE SEQUENCE</scope>
</reference>
<evidence type="ECO:0000256" key="5">
    <source>
        <dbReference type="ARBA" id="ARBA00022984"/>
    </source>
</evidence>
<dbReference type="AlphaFoldDB" id="A0A3B0W668"/>
<evidence type="ECO:0000256" key="7">
    <source>
        <dbReference type="ARBA" id="ARBA00023136"/>
    </source>
</evidence>
<dbReference type="PANTHER" id="PTHR47019">
    <property type="entry name" value="LIPID II FLIPPASE MURJ"/>
    <property type="match status" value="1"/>
</dbReference>
<feature type="transmembrane region" description="Helical" evidence="8">
    <location>
        <begin position="387"/>
        <end position="409"/>
    </location>
</feature>
<dbReference type="GO" id="GO:0034204">
    <property type="term" value="P:lipid translocation"/>
    <property type="evidence" value="ECO:0007669"/>
    <property type="project" value="TreeGrafter"/>
</dbReference>
<dbReference type="HAMAP" id="MF_02078">
    <property type="entry name" value="MurJ_MviN"/>
    <property type="match status" value="1"/>
</dbReference>